<evidence type="ECO:0000313" key="7">
    <source>
        <dbReference type="EMBL" id="OLP80677.1"/>
    </source>
</evidence>
<dbReference type="InterPro" id="IPR020831">
    <property type="entry name" value="GlycerAld/Erythrose_P_DH"/>
</dbReference>
<dbReference type="AlphaFoldDB" id="A0A1Q9CCW0"/>
<reference evidence="7 8" key="1">
    <citation type="submission" date="2016-02" db="EMBL/GenBank/DDBJ databases">
        <title>Genome analysis of coral dinoflagellate symbionts highlights evolutionary adaptations to a symbiotic lifestyle.</title>
        <authorList>
            <person name="Aranda M."/>
            <person name="Li Y."/>
            <person name="Liew Y.J."/>
            <person name="Baumgarten S."/>
            <person name="Simakov O."/>
            <person name="Wilson M."/>
            <person name="Piel J."/>
            <person name="Ashoor H."/>
            <person name="Bougouffa S."/>
            <person name="Bajic V.B."/>
            <person name="Ryu T."/>
            <person name="Ravasi T."/>
            <person name="Bayer T."/>
            <person name="Micklem G."/>
            <person name="Kim H."/>
            <person name="Bhak J."/>
            <person name="Lajeunesse T.C."/>
            <person name="Voolstra C.R."/>
        </authorList>
    </citation>
    <scope>NUCLEOTIDE SEQUENCE [LARGE SCALE GENOMIC DNA]</scope>
    <source>
        <strain evidence="7 8">CCMP2467</strain>
    </source>
</reference>
<evidence type="ECO:0000256" key="4">
    <source>
        <dbReference type="ARBA" id="ARBA00023027"/>
    </source>
</evidence>
<comment type="similarity">
    <text evidence="1 5">Belongs to the glyceraldehyde-3-phosphate dehydrogenase family.</text>
</comment>
<protein>
    <submittedName>
        <fullName evidence="7">Glyceraldehyde-3-phosphate dehydrogenase, glycosomal</fullName>
    </submittedName>
</protein>
<feature type="domain" description="Glyceraldehyde 3-phosphate dehydrogenase NAD(P) binding" evidence="6">
    <location>
        <begin position="3"/>
        <end position="190"/>
    </location>
</feature>
<dbReference type="OrthoDB" id="1692924at2759"/>
<dbReference type="GO" id="GO:0051287">
    <property type="term" value="F:NAD binding"/>
    <property type="evidence" value="ECO:0007669"/>
    <property type="project" value="InterPro"/>
</dbReference>
<dbReference type="InterPro" id="IPR006424">
    <property type="entry name" value="Glyceraldehyde-3-P_DH_1"/>
</dbReference>
<evidence type="ECO:0000256" key="5">
    <source>
        <dbReference type="RuleBase" id="RU000397"/>
    </source>
</evidence>
<dbReference type="CDD" id="cd18126">
    <property type="entry name" value="GAPDH_I_C"/>
    <property type="match status" value="2"/>
</dbReference>
<dbReference type="Proteomes" id="UP000186817">
    <property type="component" value="Unassembled WGS sequence"/>
</dbReference>
<name>A0A1Q9CCW0_SYMMI</name>
<proteinExistence type="inferred from homology"/>
<dbReference type="InterPro" id="IPR020828">
    <property type="entry name" value="GlycerAld_3-P_DH_NAD(P)-bd"/>
</dbReference>
<dbReference type="GO" id="GO:0006006">
    <property type="term" value="P:glucose metabolic process"/>
    <property type="evidence" value="ECO:0007669"/>
    <property type="project" value="InterPro"/>
</dbReference>
<comment type="subunit">
    <text evidence="2">Homotetramer.</text>
</comment>
<organism evidence="7 8">
    <name type="scientific">Symbiodinium microadriaticum</name>
    <name type="common">Dinoflagellate</name>
    <name type="synonym">Zooxanthella microadriatica</name>
    <dbReference type="NCBI Taxonomy" id="2951"/>
    <lineage>
        <taxon>Eukaryota</taxon>
        <taxon>Sar</taxon>
        <taxon>Alveolata</taxon>
        <taxon>Dinophyceae</taxon>
        <taxon>Suessiales</taxon>
        <taxon>Symbiodiniaceae</taxon>
        <taxon>Symbiodinium</taxon>
    </lineage>
</organism>
<dbReference type="GO" id="GO:0050661">
    <property type="term" value="F:NADP binding"/>
    <property type="evidence" value="ECO:0007669"/>
    <property type="project" value="InterPro"/>
</dbReference>
<gene>
    <name evidence="7" type="ORF">AK812_SmicGene38886</name>
</gene>
<evidence type="ECO:0000256" key="3">
    <source>
        <dbReference type="ARBA" id="ARBA00023002"/>
    </source>
</evidence>
<dbReference type="SUPFAM" id="SSF55347">
    <property type="entry name" value="Glyceraldehyde-3-phosphate dehydrogenase-like, C-terminal domain"/>
    <property type="match status" value="2"/>
</dbReference>
<dbReference type="FunFam" id="3.30.360.10:FF:000001">
    <property type="entry name" value="Glyceraldehyde-3-phosphate dehydrogenase"/>
    <property type="match status" value="2"/>
</dbReference>
<dbReference type="SMART" id="SM00846">
    <property type="entry name" value="Gp_dh_N"/>
    <property type="match status" value="2"/>
</dbReference>
<dbReference type="NCBIfam" id="TIGR01534">
    <property type="entry name" value="GAPDH-I"/>
    <property type="match status" value="1"/>
</dbReference>
<dbReference type="InterPro" id="IPR020829">
    <property type="entry name" value="GlycerAld_3-P_DH_cat"/>
</dbReference>
<dbReference type="FunFam" id="3.40.50.720:FF:000001">
    <property type="entry name" value="Glyceraldehyde-3-phosphate dehydrogenase"/>
    <property type="match status" value="1"/>
</dbReference>
<dbReference type="InterPro" id="IPR036291">
    <property type="entry name" value="NAD(P)-bd_dom_sf"/>
</dbReference>
<dbReference type="SUPFAM" id="SSF51735">
    <property type="entry name" value="NAD(P)-binding Rossmann-fold domains"/>
    <property type="match status" value="3"/>
</dbReference>
<evidence type="ECO:0000256" key="2">
    <source>
        <dbReference type="ARBA" id="ARBA00011881"/>
    </source>
</evidence>
<keyword evidence="4" id="KW-0520">NAD</keyword>
<dbReference type="CDD" id="cd05214">
    <property type="entry name" value="GAPDH_I_N"/>
    <property type="match status" value="2"/>
</dbReference>
<sequence length="814" mass="88126">MAVKIGINGFGRIGRMVFQAICDQGLLGSKLDVVGVVDMSTDAEYFAYQMKYATLCGALVTLLYVTGPVMIAGFQVLQVFGWKGCPEDSVHGKFKHDVKIGEKDELIVNGHKIKCIQASREGPKALPWKDMEVKYVIESTGLFVEYEKAVGHIEAGAEKVIISAPGKGNLKTLVCGVNHTEYDKAAPGSLALLLPSAVYLLVQNVLVLVLGQSKANHHVVSNASCTTNCLAPICHVLLKEGVGIEKGLMTTIHAYTATQKTVDGVSAKDWRGGRAAACNIIPSATGAAKAVGEVLPSTKGKLTGMAFRVPTPDVSVVDLTFTAEKDTSIQEIDSLLKAASGSYMKGVLSYTDEELVSMDFVHNVNSSIYDSKATLQNNLPGEKRFFKVVSWYDNEWGYSNRVVDLLMHMIRHTDTGSLNRRRQEKAEDSQCPWSVILRSCSISSLLLHVFRLQRSPSPSPSAKFCSLVEVAMAVKIGINGFGRIGRMVFQAICDQGLLGSKLDVVGVVDMSTDAEYFAYQMKYDTVHGQFKHDVKIGEKDELIVNGNKIKQLGSVVLLSQDMGVKYVIESTGLFVEYEKAVGHIEAGAEKVIISAPGKGNLKTLVCGVNHTEYDKAANHHVVSNASCTTNCLAPICHVLLKEGVGIEKGLMTTIHAYTATQKTVDGVSAKDWRGGRAAACNIIPSATGAAKAVGEVLPSTKGKLTGMAFRVPTPDVSVVDLTFTAEKDTSIQEIDSLLKAASGSYMKGVLSYTDEELVSMDFVHNVNSSIYDSKATLQNNLPGEKRFFKVVSWYDNEWGYSNRVVDLLMHMISA</sequence>
<dbReference type="Pfam" id="PF02800">
    <property type="entry name" value="Gp_dh_C"/>
    <property type="match status" value="2"/>
</dbReference>
<dbReference type="PROSITE" id="PS00071">
    <property type="entry name" value="GAPDH"/>
    <property type="match status" value="2"/>
</dbReference>
<evidence type="ECO:0000259" key="6">
    <source>
        <dbReference type="SMART" id="SM00846"/>
    </source>
</evidence>
<feature type="domain" description="Glyceraldehyde 3-phosphate dehydrogenase NAD(P) binding" evidence="6">
    <location>
        <begin position="474"/>
        <end position="627"/>
    </location>
</feature>
<dbReference type="Gene3D" id="3.30.360.10">
    <property type="entry name" value="Dihydrodipicolinate Reductase, domain 2"/>
    <property type="match status" value="2"/>
</dbReference>
<dbReference type="Gene3D" id="3.40.50.720">
    <property type="entry name" value="NAD(P)-binding Rossmann-like Domain"/>
    <property type="match status" value="3"/>
</dbReference>
<dbReference type="PANTHER" id="PTHR10836">
    <property type="entry name" value="GLYCERALDEHYDE 3-PHOSPHATE DEHYDROGENASE"/>
    <property type="match status" value="1"/>
</dbReference>
<dbReference type="PRINTS" id="PR00078">
    <property type="entry name" value="G3PDHDRGNASE"/>
</dbReference>
<evidence type="ECO:0000256" key="1">
    <source>
        <dbReference type="ARBA" id="ARBA00007406"/>
    </source>
</evidence>
<dbReference type="EMBL" id="LSRX01001358">
    <property type="protein sequence ID" value="OLP80677.1"/>
    <property type="molecule type" value="Genomic_DNA"/>
</dbReference>
<dbReference type="GO" id="GO:0016620">
    <property type="term" value="F:oxidoreductase activity, acting on the aldehyde or oxo group of donors, NAD or NADP as acceptor"/>
    <property type="evidence" value="ECO:0007669"/>
    <property type="project" value="InterPro"/>
</dbReference>
<accession>A0A1Q9CCW0</accession>
<dbReference type="InterPro" id="IPR020830">
    <property type="entry name" value="GlycerAld_3-P_DH_AS"/>
</dbReference>
<dbReference type="PANTHER" id="PTHR10836:SF76">
    <property type="entry name" value="GLYCERALDEHYDE-3-PHOSPHATE DEHYDROGENASE-RELATED"/>
    <property type="match status" value="1"/>
</dbReference>
<keyword evidence="8" id="KW-1185">Reference proteome</keyword>
<comment type="caution">
    <text evidence="7">The sequence shown here is derived from an EMBL/GenBank/DDBJ whole genome shotgun (WGS) entry which is preliminary data.</text>
</comment>
<keyword evidence="3" id="KW-0560">Oxidoreductase</keyword>
<dbReference type="Pfam" id="PF00044">
    <property type="entry name" value="Gp_dh_N"/>
    <property type="match status" value="3"/>
</dbReference>
<evidence type="ECO:0000313" key="8">
    <source>
        <dbReference type="Proteomes" id="UP000186817"/>
    </source>
</evidence>